<feature type="region of interest" description="Disordered" evidence="1">
    <location>
        <begin position="166"/>
        <end position="245"/>
    </location>
</feature>
<evidence type="ECO:0000256" key="2">
    <source>
        <dbReference type="SAM" id="SignalP"/>
    </source>
</evidence>
<feature type="region of interest" description="Disordered" evidence="1">
    <location>
        <begin position="34"/>
        <end position="70"/>
    </location>
</feature>
<gene>
    <name evidence="3" type="ORF">I9W95_18110</name>
</gene>
<dbReference type="Pfam" id="PF12048">
    <property type="entry name" value="DUF3530"/>
    <property type="match status" value="1"/>
</dbReference>
<evidence type="ECO:0000256" key="1">
    <source>
        <dbReference type="SAM" id="MobiDB-lite"/>
    </source>
</evidence>
<feature type="compositionally biased region" description="Polar residues" evidence="1">
    <location>
        <begin position="45"/>
        <end position="60"/>
    </location>
</feature>
<evidence type="ECO:0000313" key="3">
    <source>
        <dbReference type="EMBL" id="MCA6065515.1"/>
    </source>
</evidence>
<organism evidence="3 4">
    <name type="scientific">Thalassolituus marinus</name>
    <dbReference type="NCBI Taxonomy" id="671053"/>
    <lineage>
        <taxon>Bacteria</taxon>
        <taxon>Pseudomonadati</taxon>
        <taxon>Pseudomonadota</taxon>
        <taxon>Gammaproteobacteria</taxon>
        <taxon>Oceanospirillales</taxon>
        <taxon>Oceanospirillaceae</taxon>
        <taxon>Thalassolituus</taxon>
    </lineage>
</organism>
<dbReference type="Proteomes" id="UP000714380">
    <property type="component" value="Unassembled WGS sequence"/>
</dbReference>
<protein>
    <submittedName>
        <fullName evidence="3">DUF3530 family protein</fullName>
    </submittedName>
</protein>
<proteinExistence type="predicted"/>
<reference evidence="3 4" key="1">
    <citation type="submission" date="2020-12" db="EMBL/GenBank/DDBJ databases">
        <title>Novel Thalassolituus-related marine hydrocarbonoclastic bacteria mediated algae-derived hydrocarbons mineralization in twilight zone of the northern South China Sea.</title>
        <authorList>
            <person name="Dong C."/>
        </authorList>
    </citation>
    <scope>NUCLEOTIDE SEQUENCE [LARGE SCALE GENOMIC DNA]</scope>
    <source>
        <strain evidence="3 4">IMCC1826</strain>
    </source>
</reference>
<sequence>MAATQHPMLRTFQRCSLILLMLCAGPYAHAATDENGQPLPADNDTAASEGSDNAVQTDNSEPSDEAVDENFVVQRPRVLPDEEQKRHQAVVDYLQQFSRSGELITMMAGDDRFNGLYLSETAGKPQGAVLILHDTEQHGHWPYVVAPLREQLPASGWATLSIELPTPPQAPVPARPVYSSPAEESPAEDDAANAESEAGSDDKQQEVASADASDSDGPTQDGEVDGAADNENLNSDNEPALPKLTGLPAIADNDAAAEVPAQPEVSAEDKFRDAMLARISQSVSYLNQRGQLNIVIVATGSSAGWASEYLQQKPATVVKGKGKDSEEKGYTLVLIDATDHRLNRIPLVQRLTELDLPVLDLISPAGITPGWQASQRAGAMRHRQKSGYQQIQVPAFALQYDDNNLLVRRVRGWLKTHAAGTELPTG</sequence>
<feature type="chain" id="PRO_5045837914" evidence="2">
    <location>
        <begin position="31"/>
        <end position="426"/>
    </location>
</feature>
<name>A0ABS7ZV96_9GAMM</name>
<comment type="caution">
    <text evidence="3">The sequence shown here is derived from an EMBL/GenBank/DDBJ whole genome shotgun (WGS) entry which is preliminary data.</text>
</comment>
<accession>A0ABS7ZV96</accession>
<dbReference type="EMBL" id="JAEDAH010000106">
    <property type="protein sequence ID" value="MCA6065515.1"/>
    <property type="molecule type" value="Genomic_DNA"/>
</dbReference>
<dbReference type="InterPro" id="IPR022529">
    <property type="entry name" value="DUF3530"/>
</dbReference>
<keyword evidence="4" id="KW-1185">Reference proteome</keyword>
<keyword evidence="2" id="KW-0732">Signal</keyword>
<evidence type="ECO:0000313" key="4">
    <source>
        <dbReference type="Proteomes" id="UP000714380"/>
    </source>
</evidence>
<feature type="compositionally biased region" description="Low complexity" evidence="1">
    <location>
        <begin position="175"/>
        <end position="184"/>
    </location>
</feature>
<dbReference type="RefSeq" id="WP_225677508.1">
    <property type="nucleotide sequence ID" value="NZ_JAEDAH010000106.1"/>
</dbReference>
<feature type="signal peptide" evidence="2">
    <location>
        <begin position="1"/>
        <end position="30"/>
    </location>
</feature>